<dbReference type="PANTHER" id="PTHR42788">
    <property type="entry name" value="TAURINE IMPORT ATP-BINDING PROTEIN-RELATED"/>
    <property type="match status" value="1"/>
</dbReference>
<dbReference type="PANTHER" id="PTHR42788:SF19">
    <property type="entry name" value="ALIPHATIC SULFONATES IMPORT ATP-BINDING PROTEIN SSUB 2"/>
    <property type="match status" value="1"/>
</dbReference>
<name>A0A1G7TVP4_9GAMM</name>
<dbReference type="InterPro" id="IPR003593">
    <property type="entry name" value="AAA+_ATPase"/>
</dbReference>
<accession>A0A1G7TVP4</accession>
<dbReference type="STRING" id="640205.SAMN05216381_3898"/>
<dbReference type="EMBL" id="FNBM01000010">
    <property type="protein sequence ID" value="SDG39288.1"/>
    <property type="molecule type" value="Genomic_DNA"/>
</dbReference>
<evidence type="ECO:0000259" key="6">
    <source>
        <dbReference type="PROSITE" id="PS50893"/>
    </source>
</evidence>
<feature type="domain" description="ABC transporter" evidence="6">
    <location>
        <begin position="5"/>
        <end position="225"/>
    </location>
</feature>
<dbReference type="InterPro" id="IPR027417">
    <property type="entry name" value="P-loop_NTPase"/>
</dbReference>
<dbReference type="GO" id="GO:0005524">
    <property type="term" value="F:ATP binding"/>
    <property type="evidence" value="ECO:0007669"/>
    <property type="project" value="UniProtKB-KW"/>
</dbReference>
<dbReference type="Pfam" id="PF00005">
    <property type="entry name" value="ABC_tran"/>
    <property type="match status" value="1"/>
</dbReference>
<evidence type="ECO:0000313" key="8">
    <source>
        <dbReference type="Proteomes" id="UP000243378"/>
    </source>
</evidence>
<dbReference type="Gene3D" id="3.40.50.300">
    <property type="entry name" value="P-loop containing nucleotide triphosphate hydrolases"/>
    <property type="match status" value="1"/>
</dbReference>
<dbReference type="GO" id="GO:0016887">
    <property type="term" value="F:ATP hydrolysis activity"/>
    <property type="evidence" value="ECO:0007669"/>
    <property type="project" value="InterPro"/>
</dbReference>
<evidence type="ECO:0000313" key="7">
    <source>
        <dbReference type="EMBL" id="SDG39288.1"/>
    </source>
</evidence>
<dbReference type="PROSITE" id="PS00211">
    <property type="entry name" value="ABC_TRANSPORTER_1"/>
    <property type="match status" value="1"/>
</dbReference>
<sequence length="265" mass="28438">MSALLKLQNIHKAFADVRVLEDVSLSLAAGEVVGLLGPSGCGKSTLLRIAAGLDQDYHGGLQLDPLLTFAGGRGVVFQEPRLMPWLSVAQNVGFADGRGADGSWVEQLLRDVGLQGRGAALPKHLSGGQAQRVAIARALYGKPQVLLLDEPFSAVDAFTRMKLQDLVVDLAARYEVAVLLVTHDLDEAFYLSDRVLILGGTPSRLQRELAVPLVRPRDRRCAELAHLRGEALTELFQSKGPAGISSDSTGLLSPLQLSDDRCLTK</sequence>
<evidence type="ECO:0000256" key="2">
    <source>
        <dbReference type="ARBA" id="ARBA00022448"/>
    </source>
</evidence>
<dbReference type="AlphaFoldDB" id="A0A1G7TVP4"/>
<dbReference type="SMART" id="SM00382">
    <property type="entry name" value="AAA"/>
    <property type="match status" value="1"/>
</dbReference>
<protein>
    <submittedName>
        <fullName evidence="7">Sulfonate transport system ATP-binding protein</fullName>
    </submittedName>
</protein>
<comment type="similarity">
    <text evidence="1">Belongs to the ABC transporter superfamily.</text>
</comment>
<proteinExistence type="inferred from homology"/>
<keyword evidence="5" id="KW-1278">Translocase</keyword>
<keyword evidence="2" id="KW-0813">Transport</keyword>
<evidence type="ECO:0000256" key="3">
    <source>
        <dbReference type="ARBA" id="ARBA00022741"/>
    </source>
</evidence>
<dbReference type="InterPro" id="IPR017871">
    <property type="entry name" value="ABC_transporter-like_CS"/>
</dbReference>
<evidence type="ECO:0000256" key="4">
    <source>
        <dbReference type="ARBA" id="ARBA00022840"/>
    </source>
</evidence>
<reference evidence="7 8" key="1">
    <citation type="submission" date="2016-10" db="EMBL/GenBank/DDBJ databases">
        <authorList>
            <person name="de Groot N.N."/>
        </authorList>
    </citation>
    <scope>NUCLEOTIDE SEQUENCE [LARGE SCALE GENOMIC DNA]</scope>
    <source>
        <strain evidence="7 8">LMG 25475</strain>
    </source>
</reference>
<dbReference type="SUPFAM" id="SSF52540">
    <property type="entry name" value="P-loop containing nucleoside triphosphate hydrolases"/>
    <property type="match status" value="1"/>
</dbReference>
<dbReference type="Proteomes" id="UP000243378">
    <property type="component" value="Unassembled WGS sequence"/>
</dbReference>
<keyword evidence="4 7" id="KW-0067">ATP-binding</keyword>
<organism evidence="7 8">
    <name type="scientific">Phytopseudomonas seleniipraecipitans</name>
    <dbReference type="NCBI Taxonomy" id="640205"/>
    <lineage>
        <taxon>Bacteria</taxon>
        <taxon>Pseudomonadati</taxon>
        <taxon>Pseudomonadota</taxon>
        <taxon>Gammaproteobacteria</taxon>
        <taxon>Pseudomonadales</taxon>
        <taxon>Pseudomonadaceae</taxon>
        <taxon>Phytopseudomonas</taxon>
    </lineage>
</organism>
<evidence type="ECO:0000256" key="5">
    <source>
        <dbReference type="ARBA" id="ARBA00022967"/>
    </source>
</evidence>
<keyword evidence="3" id="KW-0547">Nucleotide-binding</keyword>
<gene>
    <name evidence="7" type="ORF">SAMN05216381_3898</name>
</gene>
<evidence type="ECO:0000256" key="1">
    <source>
        <dbReference type="ARBA" id="ARBA00005417"/>
    </source>
</evidence>
<dbReference type="InterPro" id="IPR050166">
    <property type="entry name" value="ABC_transporter_ATP-bind"/>
</dbReference>
<dbReference type="InterPro" id="IPR003439">
    <property type="entry name" value="ABC_transporter-like_ATP-bd"/>
</dbReference>
<dbReference type="PROSITE" id="PS50893">
    <property type="entry name" value="ABC_TRANSPORTER_2"/>
    <property type="match status" value="1"/>
</dbReference>